<evidence type="ECO:0000256" key="8">
    <source>
        <dbReference type="ARBA" id="ARBA00023136"/>
    </source>
</evidence>
<comment type="caution">
    <text evidence="12">The sequence shown here is derived from an EMBL/GenBank/DDBJ whole genome shotgun (WGS) entry which is preliminary data.</text>
</comment>
<accession>A0ABD3M6P1</accession>
<evidence type="ECO:0000256" key="2">
    <source>
        <dbReference type="ARBA" id="ARBA00004259"/>
    </source>
</evidence>
<evidence type="ECO:0000256" key="6">
    <source>
        <dbReference type="ARBA" id="ARBA00022824"/>
    </source>
</evidence>
<proteinExistence type="inferred from homology"/>
<evidence type="ECO:0000256" key="10">
    <source>
        <dbReference type="SAM" id="MobiDB-lite"/>
    </source>
</evidence>
<gene>
    <name evidence="12" type="ORF">ACHAWU_004176</name>
</gene>
<name>A0ABD3M6P1_9STRA</name>
<keyword evidence="7 11" id="KW-1133">Transmembrane helix</keyword>
<evidence type="ECO:0008006" key="14">
    <source>
        <dbReference type="Google" id="ProtNLM"/>
    </source>
</evidence>
<dbReference type="GO" id="GO:0005635">
    <property type="term" value="C:nuclear envelope"/>
    <property type="evidence" value="ECO:0007669"/>
    <property type="project" value="UniProtKB-SubCell"/>
</dbReference>
<protein>
    <recommendedName>
        <fullName evidence="14">Transmembrane protein</fullName>
    </recommendedName>
</protein>
<reference evidence="12 13" key="1">
    <citation type="submission" date="2024-10" db="EMBL/GenBank/DDBJ databases">
        <title>Updated reference genomes for cyclostephanoid diatoms.</title>
        <authorList>
            <person name="Roberts W.R."/>
            <person name="Alverson A.J."/>
        </authorList>
    </citation>
    <scope>NUCLEOTIDE SEQUENCE [LARGE SCALE GENOMIC DNA]</scope>
    <source>
        <strain evidence="12 13">AJA232-27</strain>
    </source>
</reference>
<keyword evidence="6" id="KW-0256">Endoplasmic reticulum</keyword>
<evidence type="ECO:0000313" key="13">
    <source>
        <dbReference type="Proteomes" id="UP001530293"/>
    </source>
</evidence>
<dbReference type="GO" id="GO:0005789">
    <property type="term" value="C:endoplasmic reticulum membrane"/>
    <property type="evidence" value="ECO:0007669"/>
    <property type="project" value="UniProtKB-SubCell"/>
</dbReference>
<evidence type="ECO:0000256" key="9">
    <source>
        <dbReference type="ARBA" id="ARBA00023242"/>
    </source>
</evidence>
<feature type="transmembrane region" description="Helical" evidence="11">
    <location>
        <begin position="493"/>
        <end position="513"/>
    </location>
</feature>
<evidence type="ECO:0000256" key="7">
    <source>
        <dbReference type="ARBA" id="ARBA00022989"/>
    </source>
</evidence>
<organism evidence="12 13">
    <name type="scientific">Discostella pseudostelligera</name>
    <dbReference type="NCBI Taxonomy" id="259834"/>
    <lineage>
        <taxon>Eukaryota</taxon>
        <taxon>Sar</taxon>
        <taxon>Stramenopiles</taxon>
        <taxon>Ochrophyta</taxon>
        <taxon>Bacillariophyta</taxon>
        <taxon>Coscinodiscophyceae</taxon>
        <taxon>Thalassiosirophycidae</taxon>
        <taxon>Stephanodiscales</taxon>
        <taxon>Stephanodiscaceae</taxon>
        <taxon>Discostella</taxon>
    </lineage>
</organism>
<comment type="subcellular location">
    <subcellularLocation>
        <location evidence="1">Endomembrane system</location>
        <topology evidence="1">Multi-pass membrane protein</topology>
    </subcellularLocation>
    <subcellularLocation>
        <location evidence="3">Endoplasmic reticulum membrane</location>
    </subcellularLocation>
    <subcellularLocation>
        <location evidence="2">Nucleus envelope</location>
    </subcellularLocation>
</comment>
<evidence type="ECO:0000256" key="3">
    <source>
        <dbReference type="ARBA" id="ARBA00004586"/>
    </source>
</evidence>
<feature type="region of interest" description="Disordered" evidence="10">
    <location>
        <begin position="220"/>
        <end position="245"/>
    </location>
</feature>
<dbReference type="InterPro" id="IPR012430">
    <property type="entry name" value="TMEM43_fam"/>
</dbReference>
<dbReference type="Proteomes" id="UP001530293">
    <property type="component" value="Unassembled WGS sequence"/>
</dbReference>
<evidence type="ECO:0000256" key="5">
    <source>
        <dbReference type="ARBA" id="ARBA00022692"/>
    </source>
</evidence>
<dbReference type="AlphaFoldDB" id="A0ABD3M6P1"/>
<dbReference type="EMBL" id="JALLBG020000249">
    <property type="protein sequence ID" value="KAL3757852.1"/>
    <property type="molecule type" value="Genomic_DNA"/>
</dbReference>
<evidence type="ECO:0000256" key="4">
    <source>
        <dbReference type="ARBA" id="ARBA00006627"/>
    </source>
</evidence>
<dbReference type="PANTHER" id="PTHR13416">
    <property type="match status" value="1"/>
</dbReference>
<evidence type="ECO:0000256" key="1">
    <source>
        <dbReference type="ARBA" id="ARBA00004127"/>
    </source>
</evidence>
<feature type="transmembrane region" description="Helical" evidence="11">
    <location>
        <begin position="30"/>
        <end position="51"/>
    </location>
</feature>
<feature type="transmembrane region" description="Helical" evidence="11">
    <location>
        <begin position="519"/>
        <end position="536"/>
    </location>
</feature>
<keyword evidence="13" id="KW-1185">Reference proteome</keyword>
<sequence>MTRGMNTMPTIRHGRTYYRPGPADKNRGPIINICSVLFITGLLLVPPLLFLGSERARHVRYLTLRHALSESDAIIELNRHHSRSSQASGSSDQKIQRMVHGISHNISTIAYDSDTRISIPGALTLRRTPEYCQWQELQSQSCQTCTRSVTAKDGTTKDENYQCNCVIQYDYIKAWRSYRINSLLFDQPGAHYNPQRDPMPYRMMVSDHAKLTFGDEAAEYFDESTGDTGRRRRAEDSNNFNRQGAEKNIPIQAILDPSMLASGVRNQPYRRLEFTPDGIPPPPSFFSRIFSSIFGSTTSSSSSRYTRYEPLQSLRDMPYSPAATSDNFVYAGQGGYFFSPYESTTASKLFNLFTQYLEGSLFDWQIGDLMPSCVAGDVRFYYEVQDPNVVSVLGQSVVGVGGRIDSEVPIVIKPRAMMVEGVSTTATPSETTIGLVHSGSHSAVDMLIAEDADSRNRATMFRGLVLFWSIPASRMLGVAMGRDMGASTWTSQIMGVLGVFCGMLGAAWLMIWGQGDANGLTWLFLVAGGTFSYLALQSAWRTGGERRWHAVWCLIARWANLPPEWRVEDSYVTVSPDGKVDGKVGGGDSPKKMS</sequence>
<feature type="region of interest" description="Disordered" evidence="10">
    <location>
        <begin position="1"/>
        <end position="20"/>
    </location>
</feature>
<keyword evidence="8 11" id="KW-0472">Membrane</keyword>
<keyword evidence="9" id="KW-0539">Nucleus</keyword>
<keyword evidence="5 11" id="KW-0812">Transmembrane</keyword>
<dbReference type="PANTHER" id="PTHR13416:SF2">
    <property type="entry name" value="TRANSMEMBRANE PROTEIN 43"/>
    <property type="match status" value="1"/>
</dbReference>
<evidence type="ECO:0000256" key="11">
    <source>
        <dbReference type="SAM" id="Phobius"/>
    </source>
</evidence>
<comment type="similarity">
    <text evidence="4">Belongs to the TMEM43 family.</text>
</comment>
<evidence type="ECO:0000313" key="12">
    <source>
        <dbReference type="EMBL" id="KAL3757852.1"/>
    </source>
</evidence>